<dbReference type="Pfam" id="PF00970">
    <property type="entry name" value="FAD_binding_6"/>
    <property type="match status" value="1"/>
</dbReference>
<comment type="caution">
    <text evidence="11">The sequence shown here is derived from an EMBL/GenBank/DDBJ whole genome shotgun (WGS) entry which is preliminary data.</text>
</comment>
<evidence type="ECO:0000256" key="5">
    <source>
        <dbReference type="ARBA" id="ARBA00022827"/>
    </source>
</evidence>
<keyword evidence="3" id="KW-0001">2Fe-2S</keyword>
<evidence type="ECO:0000256" key="8">
    <source>
        <dbReference type="ARBA" id="ARBA00023014"/>
    </source>
</evidence>
<keyword evidence="7" id="KW-0408">Iron</keyword>
<feature type="domain" description="2Fe-2S ferredoxin-type" evidence="9">
    <location>
        <begin position="263"/>
        <end position="354"/>
    </location>
</feature>
<dbReference type="PROSITE" id="PS51085">
    <property type="entry name" value="2FE2S_FER_2"/>
    <property type="match status" value="1"/>
</dbReference>
<keyword evidence="4" id="KW-0479">Metal-binding</keyword>
<dbReference type="CDD" id="cd06214">
    <property type="entry name" value="PA_degradation_oxidoreductase_like"/>
    <property type="match status" value="1"/>
</dbReference>
<evidence type="ECO:0000259" key="9">
    <source>
        <dbReference type="PROSITE" id="PS51085"/>
    </source>
</evidence>
<dbReference type="PROSITE" id="PS00197">
    <property type="entry name" value="2FE2S_FER_1"/>
    <property type="match status" value="1"/>
</dbReference>
<dbReference type="CDD" id="cd00207">
    <property type="entry name" value="fer2"/>
    <property type="match status" value="1"/>
</dbReference>
<evidence type="ECO:0000256" key="3">
    <source>
        <dbReference type="ARBA" id="ARBA00022714"/>
    </source>
</evidence>
<dbReference type="PRINTS" id="PR00410">
    <property type="entry name" value="PHEHYDRXLASE"/>
</dbReference>
<dbReference type="PRINTS" id="PR00371">
    <property type="entry name" value="FPNCR"/>
</dbReference>
<protein>
    <submittedName>
        <fullName evidence="11">Phenylacetate-CoA oxygenase/reductase subunit PaaK</fullName>
    </submittedName>
</protein>
<evidence type="ECO:0000256" key="1">
    <source>
        <dbReference type="ARBA" id="ARBA00001974"/>
    </source>
</evidence>
<dbReference type="SUPFAM" id="SSF54292">
    <property type="entry name" value="2Fe-2S ferredoxin-like"/>
    <property type="match status" value="1"/>
</dbReference>
<evidence type="ECO:0000256" key="2">
    <source>
        <dbReference type="ARBA" id="ARBA00022630"/>
    </source>
</evidence>
<dbReference type="Pfam" id="PF00175">
    <property type="entry name" value="NAD_binding_1"/>
    <property type="match status" value="1"/>
</dbReference>
<evidence type="ECO:0000256" key="7">
    <source>
        <dbReference type="ARBA" id="ARBA00023004"/>
    </source>
</evidence>
<dbReference type="SUPFAM" id="SSF52343">
    <property type="entry name" value="Ferredoxin reductase-like, C-terminal NADP-linked domain"/>
    <property type="match status" value="1"/>
</dbReference>
<dbReference type="Gene3D" id="3.10.20.30">
    <property type="match status" value="1"/>
</dbReference>
<keyword evidence="5" id="KW-0274">FAD</keyword>
<dbReference type="PROSITE" id="PS51384">
    <property type="entry name" value="FAD_FR"/>
    <property type="match status" value="1"/>
</dbReference>
<evidence type="ECO:0000256" key="6">
    <source>
        <dbReference type="ARBA" id="ARBA00023002"/>
    </source>
</evidence>
<keyword evidence="6" id="KW-0560">Oxidoreductase</keyword>
<evidence type="ECO:0000313" key="12">
    <source>
        <dbReference type="Proteomes" id="UP001501207"/>
    </source>
</evidence>
<feature type="domain" description="FAD-binding FR-type" evidence="10">
    <location>
        <begin position="2"/>
        <end position="105"/>
    </location>
</feature>
<evidence type="ECO:0000313" key="11">
    <source>
        <dbReference type="EMBL" id="GAA4303639.1"/>
    </source>
</evidence>
<dbReference type="InterPro" id="IPR001709">
    <property type="entry name" value="Flavoprot_Pyr_Nucl_cyt_Rdtase"/>
</dbReference>
<keyword evidence="2" id="KW-0285">Flavoprotein</keyword>
<comment type="cofactor">
    <cofactor evidence="1">
        <name>FAD</name>
        <dbReference type="ChEBI" id="CHEBI:57692"/>
    </cofactor>
</comment>
<dbReference type="InterPro" id="IPR012675">
    <property type="entry name" value="Beta-grasp_dom_sf"/>
</dbReference>
<dbReference type="Gene3D" id="3.40.50.80">
    <property type="entry name" value="Nucleotide-binding domain of ferredoxin-NADP reductase (FNR) module"/>
    <property type="match status" value="1"/>
</dbReference>
<accession>A0ABP8FH09</accession>
<dbReference type="EMBL" id="BAABFN010000001">
    <property type="protein sequence ID" value="GAA4303639.1"/>
    <property type="molecule type" value="Genomic_DNA"/>
</dbReference>
<dbReference type="Pfam" id="PF00111">
    <property type="entry name" value="Fer2"/>
    <property type="match status" value="1"/>
</dbReference>
<dbReference type="InterPro" id="IPR017927">
    <property type="entry name" value="FAD-bd_FR_type"/>
</dbReference>
<dbReference type="PANTHER" id="PTHR47354">
    <property type="entry name" value="NADH OXIDOREDUCTASE HCR"/>
    <property type="match status" value="1"/>
</dbReference>
<dbReference type="InterPro" id="IPR001433">
    <property type="entry name" value="OxRdtase_FAD/NAD-bd"/>
</dbReference>
<dbReference type="InterPro" id="IPR001041">
    <property type="entry name" value="2Fe-2S_ferredoxin-type"/>
</dbReference>
<dbReference type="Proteomes" id="UP001501207">
    <property type="component" value="Unassembled WGS sequence"/>
</dbReference>
<keyword evidence="8" id="KW-0411">Iron-sulfur</keyword>
<reference evidence="12" key="1">
    <citation type="journal article" date="2019" name="Int. J. Syst. Evol. Microbiol.">
        <title>The Global Catalogue of Microorganisms (GCM) 10K type strain sequencing project: providing services to taxonomists for standard genome sequencing and annotation.</title>
        <authorList>
            <consortium name="The Broad Institute Genomics Platform"/>
            <consortium name="The Broad Institute Genome Sequencing Center for Infectious Disease"/>
            <person name="Wu L."/>
            <person name="Ma J."/>
        </authorList>
    </citation>
    <scope>NUCLEOTIDE SEQUENCE [LARGE SCALE GENOMIC DNA]</scope>
    <source>
        <strain evidence="12">JCM 17664</strain>
    </source>
</reference>
<sequence length="354" mass="39597">METLLSLRVKKIIRETPDAITVFLENTAGTAIDYRPGQFLTLLLNMGGRPLRRSYSLSSVAGLDPDLAITIRRIENGEVSRYLFDHLTEGDLLESLYPAGRFIPPPIDEGPRDILMVGGGSGITPLFGLLRHFLKYAPETRITLLYASHSEDRCIYFEALNALREEHAGRFSCRYFFSAPRDRQRYPPQRLHNALFEEIIRSSLHYPGEKALFYLCGPGSLMRMAQLTLLFMGFSEQQLRREIFTSPVVTTPLRHYHARAAVESLAILHQRGKTYRVAVPAGENILQAALDQGIPLPYSCRGGMCSTCVARCRSGKVHLLVNEVLTDKDLEAGLVLTCVGIPETPEVEIDFDAG</sequence>
<proteinExistence type="predicted"/>
<dbReference type="PANTHER" id="PTHR47354:SF8">
    <property type="entry name" value="1,2-PHENYLACETYL-COA EPOXIDASE, SUBUNIT E"/>
    <property type="match status" value="1"/>
</dbReference>
<keyword evidence="12" id="KW-1185">Reference proteome</keyword>
<name>A0ABP8FH09_9BACT</name>
<dbReference type="InterPro" id="IPR006058">
    <property type="entry name" value="2Fe2S_fd_BS"/>
</dbReference>
<dbReference type="InterPro" id="IPR008333">
    <property type="entry name" value="Cbr1-like_FAD-bd_dom"/>
</dbReference>
<dbReference type="Gene3D" id="2.40.30.10">
    <property type="entry name" value="Translation factors"/>
    <property type="match status" value="1"/>
</dbReference>
<evidence type="ECO:0000256" key="4">
    <source>
        <dbReference type="ARBA" id="ARBA00022723"/>
    </source>
</evidence>
<dbReference type="SUPFAM" id="SSF63380">
    <property type="entry name" value="Riboflavin synthase domain-like"/>
    <property type="match status" value="1"/>
</dbReference>
<dbReference type="InterPro" id="IPR017938">
    <property type="entry name" value="Riboflavin_synthase-like_b-brl"/>
</dbReference>
<gene>
    <name evidence="11" type="primary">paaK</name>
    <name evidence="11" type="ORF">GCM10023143_07310</name>
</gene>
<organism evidence="11 12">
    <name type="scientific">Compostibacter hankyongensis</name>
    <dbReference type="NCBI Taxonomy" id="1007089"/>
    <lineage>
        <taxon>Bacteria</taxon>
        <taxon>Pseudomonadati</taxon>
        <taxon>Bacteroidota</taxon>
        <taxon>Chitinophagia</taxon>
        <taxon>Chitinophagales</taxon>
        <taxon>Chitinophagaceae</taxon>
        <taxon>Compostibacter</taxon>
    </lineage>
</organism>
<dbReference type="InterPro" id="IPR039261">
    <property type="entry name" value="FNR_nucleotide-bd"/>
</dbReference>
<dbReference type="InterPro" id="IPR036010">
    <property type="entry name" value="2Fe-2S_ferredoxin-like_sf"/>
</dbReference>
<dbReference type="InterPro" id="IPR050415">
    <property type="entry name" value="MRET"/>
</dbReference>
<evidence type="ECO:0000259" key="10">
    <source>
        <dbReference type="PROSITE" id="PS51384"/>
    </source>
</evidence>